<accession>A0A4Y2V5K1</accession>
<proteinExistence type="predicted"/>
<name>A0A4Y2V5K1_ARAVE</name>
<reference evidence="1 2" key="1">
    <citation type="journal article" date="2019" name="Sci. Rep.">
        <title>Orb-weaving spider Araneus ventricosus genome elucidates the spidroin gene catalogue.</title>
        <authorList>
            <person name="Kono N."/>
            <person name="Nakamura H."/>
            <person name="Ohtoshi R."/>
            <person name="Moran D.A.P."/>
            <person name="Shinohara A."/>
            <person name="Yoshida Y."/>
            <person name="Fujiwara M."/>
            <person name="Mori M."/>
            <person name="Tomita M."/>
            <person name="Arakawa K."/>
        </authorList>
    </citation>
    <scope>NUCLEOTIDE SEQUENCE [LARGE SCALE GENOMIC DNA]</scope>
</reference>
<organism evidence="1 2">
    <name type="scientific">Araneus ventricosus</name>
    <name type="common">Orbweaver spider</name>
    <name type="synonym">Epeira ventricosa</name>
    <dbReference type="NCBI Taxonomy" id="182803"/>
    <lineage>
        <taxon>Eukaryota</taxon>
        <taxon>Metazoa</taxon>
        <taxon>Ecdysozoa</taxon>
        <taxon>Arthropoda</taxon>
        <taxon>Chelicerata</taxon>
        <taxon>Arachnida</taxon>
        <taxon>Araneae</taxon>
        <taxon>Araneomorphae</taxon>
        <taxon>Entelegynae</taxon>
        <taxon>Araneoidea</taxon>
        <taxon>Araneidae</taxon>
        <taxon>Araneus</taxon>
    </lineage>
</organism>
<protein>
    <submittedName>
        <fullName evidence="1">Uncharacterized protein</fullName>
    </submittedName>
</protein>
<evidence type="ECO:0000313" key="1">
    <source>
        <dbReference type="EMBL" id="GBO20565.1"/>
    </source>
</evidence>
<dbReference type="Proteomes" id="UP000499080">
    <property type="component" value="Unassembled WGS sequence"/>
</dbReference>
<evidence type="ECO:0000313" key="2">
    <source>
        <dbReference type="Proteomes" id="UP000499080"/>
    </source>
</evidence>
<sequence length="115" mass="12558">MEENWSWRDQCGLLASPHDKFHFRSSLWHSYMAPGGNSCPGETVCGPVHRCFSPQGARKRKEGCITSDGKVIPERLLNGAGGRCPVGPVIGALPPCVRRESVCRIFLFTSETGQG</sequence>
<keyword evidence="2" id="KW-1185">Reference proteome</keyword>
<dbReference type="AlphaFoldDB" id="A0A4Y2V5K1"/>
<comment type="caution">
    <text evidence="1">The sequence shown here is derived from an EMBL/GenBank/DDBJ whole genome shotgun (WGS) entry which is preliminary data.</text>
</comment>
<gene>
    <name evidence="1" type="ORF">AVEN_146488_1</name>
</gene>
<dbReference type="EMBL" id="BGPR01043900">
    <property type="protein sequence ID" value="GBO20565.1"/>
    <property type="molecule type" value="Genomic_DNA"/>
</dbReference>